<accession>A0A9P4MAB8</accession>
<evidence type="ECO:0000313" key="11">
    <source>
        <dbReference type="Proteomes" id="UP000799772"/>
    </source>
</evidence>
<evidence type="ECO:0000256" key="5">
    <source>
        <dbReference type="ARBA" id="ARBA00022694"/>
    </source>
</evidence>
<sequence length="150" mass="16687">MVRIKHRYLLINILYPNAPDATSKFDGDLPPVVQFQQPSPDNLESQILLRAIRESVVHLFGDYGAGLISSSLKVNYLSQATSTAIIRVARSQLRIVWAALTFITRLPKPVNTACVIHVVRVSGTIRKAEEAAIQRARESVLKARREAEGK</sequence>
<dbReference type="FunFam" id="3.30.70.3250:FF:000004">
    <property type="entry name" value="Ribonuclease P/MRP protein subunit POP5"/>
    <property type="match status" value="1"/>
</dbReference>
<evidence type="ECO:0000256" key="9">
    <source>
        <dbReference type="ARBA" id="ARBA00055200"/>
    </source>
</evidence>
<evidence type="ECO:0000256" key="3">
    <source>
        <dbReference type="ARBA" id="ARBA00010800"/>
    </source>
</evidence>
<dbReference type="GO" id="GO:0000460">
    <property type="term" value="P:maturation of 5.8S rRNA"/>
    <property type="evidence" value="ECO:0007669"/>
    <property type="project" value="UniProtKB-ARBA"/>
</dbReference>
<evidence type="ECO:0000256" key="4">
    <source>
        <dbReference type="ARBA" id="ARBA00012179"/>
    </source>
</evidence>
<dbReference type="InterPro" id="IPR038085">
    <property type="entry name" value="Rnp2-like_sf"/>
</dbReference>
<dbReference type="OrthoDB" id="24745at2759"/>
<comment type="caution">
    <text evidence="10">The sequence shown here is derived from an EMBL/GenBank/DDBJ whole genome shotgun (WGS) entry which is preliminary data.</text>
</comment>
<keyword evidence="5" id="KW-0819">tRNA processing</keyword>
<dbReference type="Proteomes" id="UP000799772">
    <property type="component" value="Unassembled WGS sequence"/>
</dbReference>
<dbReference type="Pfam" id="PF01900">
    <property type="entry name" value="RNase_P_Rpp14"/>
    <property type="match status" value="1"/>
</dbReference>
<comment type="subcellular location">
    <subcellularLocation>
        <location evidence="2">Nucleus</location>
    </subcellularLocation>
</comment>
<dbReference type="PANTHER" id="PTHR15441">
    <property type="entry name" value="RIBONUCLEASE P PROTEIN SUBUNIT P14"/>
    <property type="match status" value="1"/>
</dbReference>
<keyword evidence="11" id="KW-1185">Reference proteome</keyword>
<evidence type="ECO:0000256" key="6">
    <source>
        <dbReference type="ARBA" id="ARBA00022801"/>
    </source>
</evidence>
<dbReference type="GO" id="GO:0004526">
    <property type="term" value="F:ribonuclease P activity"/>
    <property type="evidence" value="ECO:0007669"/>
    <property type="project" value="UniProtKB-EC"/>
</dbReference>
<dbReference type="SUPFAM" id="SSF160350">
    <property type="entry name" value="Rnp2-like"/>
    <property type="match status" value="1"/>
</dbReference>
<dbReference type="PIRSF" id="PIRSF023803">
    <property type="entry name" value="Ribonuclease_P_prd"/>
    <property type="match status" value="1"/>
</dbReference>
<dbReference type="GO" id="GO:0030681">
    <property type="term" value="C:multimeric ribonuclease P complex"/>
    <property type="evidence" value="ECO:0007669"/>
    <property type="project" value="TreeGrafter"/>
</dbReference>
<comment type="catalytic activity">
    <reaction evidence="1">
        <text>Endonucleolytic cleavage of RNA, removing 5'-extranucleotides from tRNA precursor.</text>
        <dbReference type="EC" id="3.1.26.5"/>
    </reaction>
</comment>
<dbReference type="InterPro" id="IPR016819">
    <property type="entry name" value="RNase_P/MRP_POP5"/>
</dbReference>
<dbReference type="PANTHER" id="PTHR15441:SF2">
    <property type="entry name" value="RIBONUCLEASE P_MRP PROTEIN SUBUNIT POP5"/>
    <property type="match status" value="1"/>
</dbReference>
<dbReference type="GO" id="GO:0005730">
    <property type="term" value="C:nucleolus"/>
    <property type="evidence" value="ECO:0007669"/>
    <property type="project" value="TreeGrafter"/>
</dbReference>
<dbReference type="EC" id="3.1.26.5" evidence="4"/>
<comment type="function">
    <text evidence="9">Component of ribonuclease P, a protein complex that generates mature tRNA molecules by cleaving their 5'-ends. Also a component of RNase MRP, which cleaves pre-rRNA sequences.</text>
</comment>
<dbReference type="Gene3D" id="3.30.70.3250">
    <property type="entry name" value="Ribonuclease P, Pop5 subunit"/>
    <property type="match status" value="1"/>
</dbReference>
<dbReference type="GO" id="GO:0001682">
    <property type="term" value="P:tRNA 5'-leader removal"/>
    <property type="evidence" value="ECO:0007669"/>
    <property type="project" value="InterPro"/>
</dbReference>
<dbReference type="InterPro" id="IPR002759">
    <property type="entry name" value="Pop5/Rpp14/Rnp2-like"/>
</dbReference>
<proteinExistence type="inferred from homology"/>
<comment type="similarity">
    <text evidence="3">Belongs to the eukaryotic/archaeal RNase P protein component 2 family.</text>
</comment>
<evidence type="ECO:0000256" key="1">
    <source>
        <dbReference type="ARBA" id="ARBA00000928"/>
    </source>
</evidence>
<evidence type="ECO:0000313" key="10">
    <source>
        <dbReference type="EMBL" id="KAF2103511.1"/>
    </source>
</evidence>
<feature type="non-terminal residue" evidence="10">
    <location>
        <position position="150"/>
    </location>
</feature>
<evidence type="ECO:0000256" key="8">
    <source>
        <dbReference type="ARBA" id="ARBA00044198"/>
    </source>
</evidence>
<keyword evidence="6" id="KW-0378">Hydrolase</keyword>
<evidence type="ECO:0000256" key="7">
    <source>
        <dbReference type="ARBA" id="ARBA00023242"/>
    </source>
</evidence>
<dbReference type="EMBL" id="ML978122">
    <property type="protein sequence ID" value="KAF2103511.1"/>
    <property type="molecule type" value="Genomic_DNA"/>
</dbReference>
<name>A0A9P4MAB8_9PEZI</name>
<dbReference type="AlphaFoldDB" id="A0A9P4MAB8"/>
<dbReference type="GO" id="GO:0000172">
    <property type="term" value="C:ribonuclease MRP complex"/>
    <property type="evidence" value="ECO:0007669"/>
    <property type="project" value="TreeGrafter"/>
</dbReference>
<gene>
    <name evidence="10" type="ORF">NA57DRAFT_19073</name>
</gene>
<keyword evidence="7" id="KW-0539">Nucleus</keyword>
<dbReference type="GO" id="GO:0033204">
    <property type="term" value="F:ribonuclease P RNA binding"/>
    <property type="evidence" value="ECO:0007669"/>
    <property type="project" value="InterPro"/>
</dbReference>
<protein>
    <recommendedName>
        <fullName evidence="8">Ribonuclease P/MRP protein subunit POP5</fullName>
        <ecNumber evidence="4">3.1.26.5</ecNumber>
    </recommendedName>
</protein>
<organism evidence="10 11">
    <name type="scientific">Rhizodiscina lignyota</name>
    <dbReference type="NCBI Taxonomy" id="1504668"/>
    <lineage>
        <taxon>Eukaryota</taxon>
        <taxon>Fungi</taxon>
        <taxon>Dikarya</taxon>
        <taxon>Ascomycota</taxon>
        <taxon>Pezizomycotina</taxon>
        <taxon>Dothideomycetes</taxon>
        <taxon>Pleosporomycetidae</taxon>
        <taxon>Aulographales</taxon>
        <taxon>Rhizodiscinaceae</taxon>
        <taxon>Rhizodiscina</taxon>
    </lineage>
</organism>
<evidence type="ECO:0000256" key="2">
    <source>
        <dbReference type="ARBA" id="ARBA00004123"/>
    </source>
</evidence>
<reference evidence="10" key="1">
    <citation type="journal article" date="2020" name="Stud. Mycol.">
        <title>101 Dothideomycetes genomes: a test case for predicting lifestyles and emergence of pathogens.</title>
        <authorList>
            <person name="Haridas S."/>
            <person name="Albert R."/>
            <person name="Binder M."/>
            <person name="Bloem J."/>
            <person name="Labutti K."/>
            <person name="Salamov A."/>
            <person name="Andreopoulos B."/>
            <person name="Baker S."/>
            <person name="Barry K."/>
            <person name="Bills G."/>
            <person name="Bluhm B."/>
            <person name="Cannon C."/>
            <person name="Castanera R."/>
            <person name="Culley D."/>
            <person name="Daum C."/>
            <person name="Ezra D."/>
            <person name="Gonzalez J."/>
            <person name="Henrissat B."/>
            <person name="Kuo A."/>
            <person name="Liang C."/>
            <person name="Lipzen A."/>
            <person name="Lutzoni F."/>
            <person name="Magnuson J."/>
            <person name="Mondo S."/>
            <person name="Nolan M."/>
            <person name="Ohm R."/>
            <person name="Pangilinan J."/>
            <person name="Park H.-J."/>
            <person name="Ramirez L."/>
            <person name="Alfaro M."/>
            <person name="Sun H."/>
            <person name="Tritt A."/>
            <person name="Yoshinaga Y."/>
            <person name="Zwiers L.-H."/>
            <person name="Turgeon B."/>
            <person name="Goodwin S."/>
            <person name="Spatafora J."/>
            <person name="Crous P."/>
            <person name="Grigoriev I."/>
        </authorList>
    </citation>
    <scope>NUCLEOTIDE SEQUENCE</scope>
    <source>
        <strain evidence="10">CBS 133067</strain>
    </source>
</reference>